<dbReference type="GO" id="GO:0003724">
    <property type="term" value="F:RNA helicase activity"/>
    <property type="evidence" value="ECO:0007669"/>
    <property type="project" value="UniProtKB-EC"/>
</dbReference>
<comment type="similarity">
    <text evidence="5">Belongs to the DEAD box helicase family.</text>
</comment>
<dbReference type="GO" id="GO:0016787">
    <property type="term" value="F:hydrolase activity"/>
    <property type="evidence" value="ECO:0007669"/>
    <property type="project" value="UniProtKB-KW"/>
</dbReference>
<dbReference type="SMART" id="SM00490">
    <property type="entry name" value="HELICc"/>
    <property type="match status" value="1"/>
</dbReference>
<dbReference type="AlphaFoldDB" id="A0A914NZV8"/>
<reference evidence="9" key="1">
    <citation type="submission" date="2022-11" db="UniProtKB">
        <authorList>
            <consortium name="WormBaseParasite"/>
        </authorList>
    </citation>
    <scope>IDENTIFICATION</scope>
</reference>
<keyword evidence="3 5" id="KW-0067">ATP-binding</keyword>
<protein>
    <recommendedName>
        <fullName evidence="5">ATP-dependent RNA helicase</fullName>
        <ecNumber evidence="5">3.6.4.13</ecNumber>
    </recommendedName>
</protein>
<evidence type="ECO:0000259" key="7">
    <source>
        <dbReference type="PROSITE" id="PS51194"/>
    </source>
</evidence>
<dbReference type="Proteomes" id="UP000887578">
    <property type="component" value="Unplaced"/>
</dbReference>
<keyword evidence="5" id="KW-0347">Helicase</keyword>
<sequence>MVTSRTDARAELNEFNDFNDFGRVKTKKNIYRNYKFNKKAVINVKGKLPEDIHIRESNRGAVETNPDFFNPEDDVCVEGVGTPHLAPEYFKEDSTLDITVQQNLAKLGYQQLTHVQRIVIPLISSNYDHDVIVCGRTGSGKTLAYIIAAVNNAINDHKRLTVRDTCVQRNPSILILVQVNSAAIRVYNWTRKLAFSSSVVIGSAIGDNNRTDEFSNFEKDGADILVATAGRLSDYLTSMPTMLNGVKLLVLDDAEAFMRDEDWTEAITIIKEEAIGNGKCQTVCLSAGFDERSFKSFFQFCDKDHWFIDIASLGKVEKSIPQTVIDTSRKNRTEETMRIMLARSVDNRYPKTIIFCNAKEIATMLSHRLRLDCTLPSTFRPRVAFLHGGTFDAGNVFDAFCTEKGKRTDLTGDDSVEIDVIVTCDGYAYGIDAKVELVINFDFPTSLCIYAQRIGRVGRHGAKGGIAYTLVNSESLRTLPKRCEDNIINVLTAASDAKAKLPDSLAILVD</sequence>
<dbReference type="SUPFAM" id="SSF52540">
    <property type="entry name" value="P-loop containing nucleoside triphosphate hydrolases"/>
    <property type="match status" value="1"/>
</dbReference>
<comment type="catalytic activity">
    <reaction evidence="5">
        <text>ATP + H2O = ADP + phosphate + H(+)</text>
        <dbReference type="Rhea" id="RHEA:13065"/>
        <dbReference type="ChEBI" id="CHEBI:15377"/>
        <dbReference type="ChEBI" id="CHEBI:15378"/>
        <dbReference type="ChEBI" id="CHEBI:30616"/>
        <dbReference type="ChEBI" id="CHEBI:43474"/>
        <dbReference type="ChEBI" id="CHEBI:456216"/>
        <dbReference type="EC" id="3.6.4.13"/>
    </reaction>
</comment>
<evidence type="ECO:0000256" key="1">
    <source>
        <dbReference type="ARBA" id="ARBA00022741"/>
    </source>
</evidence>
<dbReference type="InterPro" id="IPR011545">
    <property type="entry name" value="DEAD/DEAH_box_helicase_dom"/>
</dbReference>
<evidence type="ECO:0000256" key="5">
    <source>
        <dbReference type="RuleBase" id="RU365068"/>
    </source>
</evidence>
<evidence type="ECO:0000313" key="9">
    <source>
        <dbReference type="WBParaSite" id="PDA_v2.g11036.t1"/>
    </source>
</evidence>
<organism evidence="8 9">
    <name type="scientific">Panagrolaimus davidi</name>
    <dbReference type="NCBI Taxonomy" id="227884"/>
    <lineage>
        <taxon>Eukaryota</taxon>
        <taxon>Metazoa</taxon>
        <taxon>Ecdysozoa</taxon>
        <taxon>Nematoda</taxon>
        <taxon>Chromadorea</taxon>
        <taxon>Rhabditida</taxon>
        <taxon>Tylenchina</taxon>
        <taxon>Panagrolaimomorpha</taxon>
        <taxon>Panagrolaimoidea</taxon>
        <taxon>Panagrolaimidae</taxon>
        <taxon>Panagrolaimus</taxon>
    </lineage>
</organism>
<feature type="domain" description="Helicase C-terminal" evidence="7">
    <location>
        <begin position="344"/>
        <end position="498"/>
    </location>
</feature>
<keyword evidence="1 5" id="KW-0547">Nucleotide-binding</keyword>
<keyword evidence="8" id="KW-1185">Reference proteome</keyword>
<evidence type="ECO:0000313" key="8">
    <source>
        <dbReference type="Proteomes" id="UP000887578"/>
    </source>
</evidence>
<dbReference type="PROSITE" id="PS51192">
    <property type="entry name" value="HELICASE_ATP_BIND_1"/>
    <property type="match status" value="1"/>
</dbReference>
<dbReference type="EC" id="3.6.4.13" evidence="5"/>
<keyword evidence="2 5" id="KW-0378">Hydrolase</keyword>
<dbReference type="InterPro" id="IPR027417">
    <property type="entry name" value="P-loop_NTPase"/>
</dbReference>
<dbReference type="InterPro" id="IPR014001">
    <property type="entry name" value="Helicase_ATP-bd"/>
</dbReference>
<accession>A0A914NZV8</accession>
<dbReference type="Pfam" id="PF00271">
    <property type="entry name" value="Helicase_C"/>
    <property type="match status" value="1"/>
</dbReference>
<name>A0A914NZV8_9BILA</name>
<dbReference type="PROSITE" id="PS51194">
    <property type="entry name" value="HELICASE_CTER"/>
    <property type="match status" value="1"/>
</dbReference>
<feature type="domain" description="Helicase ATP-binding" evidence="6">
    <location>
        <begin position="122"/>
        <end position="307"/>
    </location>
</feature>
<evidence type="ECO:0000256" key="4">
    <source>
        <dbReference type="ARBA" id="ARBA00022884"/>
    </source>
</evidence>
<evidence type="ECO:0000256" key="2">
    <source>
        <dbReference type="ARBA" id="ARBA00022801"/>
    </source>
</evidence>
<dbReference type="Gene3D" id="3.40.50.300">
    <property type="entry name" value="P-loop containing nucleotide triphosphate hydrolases"/>
    <property type="match status" value="2"/>
</dbReference>
<comment type="function">
    <text evidence="5">RNA helicase.</text>
</comment>
<dbReference type="SMART" id="SM00487">
    <property type="entry name" value="DEXDc"/>
    <property type="match status" value="1"/>
</dbReference>
<dbReference type="WBParaSite" id="PDA_v2.g11036.t1">
    <property type="protein sequence ID" value="PDA_v2.g11036.t1"/>
    <property type="gene ID" value="PDA_v2.g11036"/>
</dbReference>
<evidence type="ECO:0000259" key="6">
    <source>
        <dbReference type="PROSITE" id="PS51192"/>
    </source>
</evidence>
<dbReference type="GO" id="GO:0005524">
    <property type="term" value="F:ATP binding"/>
    <property type="evidence" value="ECO:0007669"/>
    <property type="project" value="UniProtKB-UniRule"/>
</dbReference>
<evidence type="ECO:0000256" key="3">
    <source>
        <dbReference type="ARBA" id="ARBA00022840"/>
    </source>
</evidence>
<dbReference type="Pfam" id="PF00270">
    <property type="entry name" value="DEAD"/>
    <property type="match status" value="1"/>
</dbReference>
<comment type="domain">
    <text evidence="5">The Q motif is unique to and characteristic of the DEAD box family of RNA helicases and controls ATP binding and hydrolysis.</text>
</comment>
<keyword evidence="4 5" id="KW-0694">RNA-binding</keyword>
<proteinExistence type="inferred from homology"/>
<dbReference type="InterPro" id="IPR001650">
    <property type="entry name" value="Helicase_C-like"/>
</dbReference>
<dbReference type="GO" id="GO:0003723">
    <property type="term" value="F:RNA binding"/>
    <property type="evidence" value="ECO:0007669"/>
    <property type="project" value="UniProtKB-UniRule"/>
</dbReference>
<dbReference type="PANTHER" id="PTHR24031">
    <property type="entry name" value="RNA HELICASE"/>
    <property type="match status" value="1"/>
</dbReference>